<sequence>MNTLITFIVLSFSTQLFSAEYQVDSVRVYKTQHRMEMMFQGEVTKVYTVMLGRGGMAPKRQEGDKRVPEGEYELDYKNPYSKFYRSIHVTYPNLEDIERAKKMGVNPGFDIFIHGMPNYYTSLSMILDDDSMDLLFENRGDWTAGCIAVENYEMKEIWDNMDIEFAPIPITIYH</sequence>
<protein>
    <submittedName>
        <fullName evidence="9">L,D-transpeptidase family protein</fullName>
    </submittedName>
</protein>
<keyword evidence="5 7" id="KW-0573">Peptidoglycan synthesis</keyword>
<evidence type="ECO:0000259" key="8">
    <source>
        <dbReference type="PROSITE" id="PS52029"/>
    </source>
</evidence>
<feature type="active site" description="Proton donor/acceptor" evidence="7">
    <location>
        <position position="114"/>
    </location>
</feature>
<dbReference type="PROSITE" id="PS52029">
    <property type="entry name" value="LD_TPASE"/>
    <property type="match status" value="1"/>
</dbReference>
<dbReference type="SUPFAM" id="SSF141523">
    <property type="entry name" value="L,D-transpeptidase catalytic domain-like"/>
    <property type="match status" value="1"/>
</dbReference>
<keyword evidence="10" id="KW-1185">Reference proteome</keyword>
<evidence type="ECO:0000256" key="3">
    <source>
        <dbReference type="ARBA" id="ARBA00022679"/>
    </source>
</evidence>
<keyword evidence="4 7" id="KW-0133">Cell shape</keyword>
<evidence type="ECO:0000256" key="1">
    <source>
        <dbReference type="ARBA" id="ARBA00004752"/>
    </source>
</evidence>
<dbReference type="EMBL" id="JAYGJQ010000001">
    <property type="protein sequence ID" value="MEA9355408.1"/>
    <property type="molecule type" value="Genomic_DNA"/>
</dbReference>
<dbReference type="Proteomes" id="UP001302274">
    <property type="component" value="Unassembled WGS sequence"/>
</dbReference>
<comment type="pathway">
    <text evidence="1 7">Cell wall biogenesis; peptidoglycan biosynthesis.</text>
</comment>
<comment type="caution">
    <text evidence="9">The sequence shown here is derived from an EMBL/GenBank/DDBJ whole genome shotgun (WGS) entry which is preliminary data.</text>
</comment>
<dbReference type="CDD" id="cd16913">
    <property type="entry name" value="YkuD_like"/>
    <property type="match status" value="1"/>
</dbReference>
<keyword evidence="3" id="KW-0808">Transferase</keyword>
<comment type="similarity">
    <text evidence="2">Belongs to the YkuD family.</text>
</comment>
<dbReference type="InterPro" id="IPR038063">
    <property type="entry name" value="Transpep_catalytic_dom"/>
</dbReference>
<dbReference type="PANTHER" id="PTHR36699">
    <property type="entry name" value="LD-TRANSPEPTIDASE"/>
    <property type="match status" value="1"/>
</dbReference>
<dbReference type="RefSeq" id="WP_323574920.1">
    <property type="nucleotide sequence ID" value="NZ_JAYGJQ010000001.1"/>
</dbReference>
<dbReference type="Gene3D" id="2.40.440.10">
    <property type="entry name" value="L,D-transpeptidase catalytic domain-like"/>
    <property type="match status" value="1"/>
</dbReference>
<proteinExistence type="inferred from homology"/>
<evidence type="ECO:0000256" key="5">
    <source>
        <dbReference type="ARBA" id="ARBA00022984"/>
    </source>
</evidence>
<evidence type="ECO:0000256" key="6">
    <source>
        <dbReference type="ARBA" id="ARBA00023316"/>
    </source>
</evidence>
<feature type="domain" description="L,D-TPase catalytic" evidence="8">
    <location>
        <begin position="24"/>
        <end position="173"/>
    </location>
</feature>
<reference evidence="9 10" key="1">
    <citation type="submission" date="2023-11" db="EMBL/GenBank/DDBJ databases">
        <title>A Novel Polar Bacteriovorax (B. antarcticus) Isolated from the Biocrust in Antarctica.</title>
        <authorList>
            <person name="Mun W."/>
            <person name="Choi S.Y."/>
            <person name="Mitchell R.J."/>
        </authorList>
    </citation>
    <scope>NUCLEOTIDE SEQUENCE [LARGE SCALE GENOMIC DNA]</scope>
    <source>
        <strain evidence="9 10">PP10</strain>
    </source>
</reference>
<feature type="active site" description="Nucleophile" evidence="7">
    <location>
        <position position="146"/>
    </location>
</feature>
<name>A0ABU5VQT4_9BACT</name>
<organism evidence="9 10">
    <name type="scientific">Bacteriovorax antarcticus</name>
    <dbReference type="NCBI Taxonomy" id="3088717"/>
    <lineage>
        <taxon>Bacteria</taxon>
        <taxon>Pseudomonadati</taxon>
        <taxon>Bdellovibrionota</taxon>
        <taxon>Bacteriovoracia</taxon>
        <taxon>Bacteriovoracales</taxon>
        <taxon>Bacteriovoracaceae</taxon>
        <taxon>Bacteriovorax</taxon>
    </lineage>
</organism>
<gene>
    <name evidence="9" type="ORF">SHI21_04325</name>
</gene>
<keyword evidence="6 7" id="KW-0961">Cell wall biogenesis/degradation</keyword>
<evidence type="ECO:0000256" key="4">
    <source>
        <dbReference type="ARBA" id="ARBA00022960"/>
    </source>
</evidence>
<evidence type="ECO:0000313" key="9">
    <source>
        <dbReference type="EMBL" id="MEA9355408.1"/>
    </source>
</evidence>
<evidence type="ECO:0000256" key="2">
    <source>
        <dbReference type="ARBA" id="ARBA00005992"/>
    </source>
</evidence>
<accession>A0ABU5VQT4</accession>
<dbReference type="InterPro" id="IPR005490">
    <property type="entry name" value="LD_TPept_cat_dom"/>
</dbReference>
<evidence type="ECO:0000313" key="10">
    <source>
        <dbReference type="Proteomes" id="UP001302274"/>
    </source>
</evidence>
<dbReference type="PANTHER" id="PTHR36699:SF1">
    <property type="entry name" value="L,D-TRANSPEPTIDASE YAFK-RELATED"/>
    <property type="match status" value="1"/>
</dbReference>
<evidence type="ECO:0000256" key="7">
    <source>
        <dbReference type="PROSITE-ProRule" id="PRU01373"/>
    </source>
</evidence>
<dbReference type="Pfam" id="PF03734">
    <property type="entry name" value="YkuD"/>
    <property type="match status" value="1"/>
</dbReference>